<gene>
    <name evidence="2" type="ORF">WN55_00800</name>
</gene>
<sequence>MVLGVIGDNTWRESQLLSCIILLGTGEDRGHGCLTNTDYRRDYTGLFVVAKGAGIGIRVGKYKEAIENTRNEEDCRIWRLEIRIRLSLTLDTEELDRFWEWKQEIDDQRVPRWDIAAALNGKTKNQGGRSGSTTVSVRKPVNATDRAFFSPQTAFPTFEGNWFLGQPDNVFPQGSPPPPPPLESVPEMLQRQ</sequence>
<accession>A0A154PCZ9</accession>
<organism evidence="2 3">
    <name type="scientific">Dufourea novaeangliae</name>
    <name type="common">Sweat bee</name>
    <dbReference type="NCBI Taxonomy" id="178035"/>
    <lineage>
        <taxon>Eukaryota</taxon>
        <taxon>Metazoa</taxon>
        <taxon>Ecdysozoa</taxon>
        <taxon>Arthropoda</taxon>
        <taxon>Hexapoda</taxon>
        <taxon>Insecta</taxon>
        <taxon>Pterygota</taxon>
        <taxon>Neoptera</taxon>
        <taxon>Endopterygota</taxon>
        <taxon>Hymenoptera</taxon>
        <taxon>Apocrita</taxon>
        <taxon>Aculeata</taxon>
        <taxon>Apoidea</taxon>
        <taxon>Anthophila</taxon>
        <taxon>Halictidae</taxon>
        <taxon>Rophitinae</taxon>
        <taxon>Dufourea</taxon>
    </lineage>
</organism>
<evidence type="ECO:0000313" key="2">
    <source>
        <dbReference type="EMBL" id="KZC09667.1"/>
    </source>
</evidence>
<dbReference type="EMBL" id="KQ434874">
    <property type="protein sequence ID" value="KZC09667.1"/>
    <property type="molecule type" value="Genomic_DNA"/>
</dbReference>
<reference evidence="2 3" key="1">
    <citation type="submission" date="2015-07" db="EMBL/GenBank/DDBJ databases">
        <title>The genome of Dufourea novaeangliae.</title>
        <authorList>
            <person name="Pan H."/>
            <person name="Kapheim K."/>
        </authorList>
    </citation>
    <scope>NUCLEOTIDE SEQUENCE [LARGE SCALE GENOMIC DNA]</scope>
    <source>
        <strain evidence="2">0120121106</strain>
        <tissue evidence="2">Whole body</tissue>
    </source>
</reference>
<dbReference type="AlphaFoldDB" id="A0A154PCZ9"/>
<dbReference type="Proteomes" id="UP000076502">
    <property type="component" value="Unassembled WGS sequence"/>
</dbReference>
<evidence type="ECO:0000313" key="3">
    <source>
        <dbReference type="Proteomes" id="UP000076502"/>
    </source>
</evidence>
<evidence type="ECO:0000256" key="1">
    <source>
        <dbReference type="SAM" id="MobiDB-lite"/>
    </source>
</evidence>
<feature type="region of interest" description="Disordered" evidence="1">
    <location>
        <begin position="165"/>
        <end position="192"/>
    </location>
</feature>
<protein>
    <submittedName>
        <fullName evidence="2">Uncharacterized protein</fullName>
    </submittedName>
</protein>
<proteinExistence type="predicted"/>
<feature type="compositionally biased region" description="Pro residues" evidence="1">
    <location>
        <begin position="174"/>
        <end position="183"/>
    </location>
</feature>
<name>A0A154PCZ9_DUFNO</name>
<keyword evidence="3" id="KW-1185">Reference proteome</keyword>